<comment type="similarity">
    <text evidence="2">Belongs to the metallo-dependent hydrolases superfamily. Adenosine and AMP deaminases family.</text>
</comment>
<evidence type="ECO:0000313" key="7">
    <source>
        <dbReference type="EMBL" id="QOD60809.1"/>
    </source>
</evidence>
<feature type="domain" description="Adenosine deaminase" evidence="6">
    <location>
        <begin position="33"/>
        <end position="300"/>
    </location>
</feature>
<sequence>MNYTKDSFLKLPKADVHNHFHLGGSQKKILEKYPKSRISFPKNFDGLPAMIDFIYGHLNLIMLTKEDVVNFMEIAVESSIEDNITLLEASVDVNLARFFDDSIDNVIEEIKRIIKKYKSQIDFKPDIGINKDLPIDKVFLYTERCINSGIFSGIDIYGKEANKNLRPFKEIFEIAKKNKLKTKAHIGEFTNYKSIEETINLLNPDELQHGINAVQSEKTMDLILERNIRLNICPTSNISLGAVSNIKNHPIRKLFDKGIKLTVNTDDLILFNATVSDELHALYSNNIFTFDELEIIRKNGF</sequence>
<dbReference type="Gene3D" id="3.20.20.140">
    <property type="entry name" value="Metal-dependent hydrolases"/>
    <property type="match status" value="1"/>
</dbReference>
<dbReference type="Pfam" id="PF00962">
    <property type="entry name" value="A_deaminase"/>
    <property type="match status" value="1"/>
</dbReference>
<dbReference type="GO" id="GO:0000034">
    <property type="term" value="F:adenine deaminase activity"/>
    <property type="evidence" value="ECO:0007669"/>
    <property type="project" value="TreeGrafter"/>
</dbReference>
<reference evidence="7 8" key="1">
    <citation type="journal article" date="2016" name="Int. J. Syst. Evol. Microbiol.">
        <title>Polaribacter haliotis sp. nov., isolated from the gut of abalone Haliotis discus hannai.</title>
        <authorList>
            <person name="Kim Y.O."/>
            <person name="Park I.S."/>
            <person name="Park S."/>
            <person name="Nam B.H."/>
            <person name="Park J.M."/>
            <person name="Kim D.G."/>
            <person name="Yoon J.H."/>
        </authorList>
    </citation>
    <scope>NUCLEOTIDE SEQUENCE [LARGE SCALE GENOMIC DNA]</scope>
    <source>
        <strain evidence="7 8">KCTC 52418</strain>
    </source>
</reference>
<comment type="cofactor">
    <cofactor evidence="1">
        <name>Zn(2+)</name>
        <dbReference type="ChEBI" id="CHEBI:29105"/>
    </cofactor>
</comment>
<organism evidence="7 8">
    <name type="scientific">Polaribacter haliotis</name>
    <dbReference type="NCBI Taxonomy" id="1888915"/>
    <lineage>
        <taxon>Bacteria</taxon>
        <taxon>Pseudomonadati</taxon>
        <taxon>Bacteroidota</taxon>
        <taxon>Flavobacteriia</taxon>
        <taxon>Flavobacteriales</taxon>
        <taxon>Flavobacteriaceae</taxon>
    </lineage>
</organism>
<evidence type="ECO:0000256" key="5">
    <source>
        <dbReference type="ARBA" id="ARBA00022833"/>
    </source>
</evidence>
<dbReference type="EMBL" id="CP061813">
    <property type="protein sequence ID" value="QOD60809.1"/>
    <property type="molecule type" value="Genomic_DNA"/>
</dbReference>
<dbReference type="InterPro" id="IPR001365">
    <property type="entry name" value="A_deaminase_dom"/>
</dbReference>
<dbReference type="Proteomes" id="UP000516764">
    <property type="component" value="Chromosome"/>
</dbReference>
<evidence type="ECO:0000256" key="4">
    <source>
        <dbReference type="ARBA" id="ARBA00022801"/>
    </source>
</evidence>
<accession>A0A7L8AG67</accession>
<keyword evidence="8" id="KW-1185">Reference proteome</keyword>
<evidence type="ECO:0000313" key="8">
    <source>
        <dbReference type="Proteomes" id="UP000516764"/>
    </source>
</evidence>
<evidence type="ECO:0000256" key="1">
    <source>
        <dbReference type="ARBA" id="ARBA00001947"/>
    </source>
</evidence>
<dbReference type="GO" id="GO:0046872">
    <property type="term" value="F:metal ion binding"/>
    <property type="evidence" value="ECO:0007669"/>
    <property type="project" value="UniProtKB-KW"/>
</dbReference>
<dbReference type="GO" id="GO:0043103">
    <property type="term" value="P:hypoxanthine salvage"/>
    <property type="evidence" value="ECO:0007669"/>
    <property type="project" value="TreeGrafter"/>
</dbReference>
<dbReference type="SUPFAM" id="SSF51556">
    <property type="entry name" value="Metallo-dependent hydrolases"/>
    <property type="match status" value="1"/>
</dbReference>
<dbReference type="RefSeq" id="WP_088354134.1">
    <property type="nucleotide sequence ID" value="NZ_CP061813.1"/>
</dbReference>
<evidence type="ECO:0000259" key="6">
    <source>
        <dbReference type="Pfam" id="PF00962"/>
    </source>
</evidence>
<gene>
    <name evidence="7" type="ORF">H9I45_15950</name>
</gene>
<protein>
    <recommendedName>
        <fullName evidence="6">Adenosine deaminase domain-containing protein</fullName>
    </recommendedName>
</protein>
<dbReference type="PANTHER" id="PTHR43114:SF6">
    <property type="entry name" value="ADENINE DEAMINASE"/>
    <property type="match status" value="1"/>
</dbReference>
<evidence type="ECO:0000256" key="2">
    <source>
        <dbReference type="ARBA" id="ARBA00006676"/>
    </source>
</evidence>
<keyword evidence="4" id="KW-0378">Hydrolase</keyword>
<dbReference type="GO" id="GO:0006146">
    <property type="term" value="P:adenine catabolic process"/>
    <property type="evidence" value="ECO:0007669"/>
    <property type="project" value="TreeGrafter"/>
</dbReference>
<keyword evidence="5" id="KW-0862">Zinc</keyword>
<dbReference type="AlphaFoldDB" id="A0A7L8AG67"/>
<evidence type="ECO:0000256" key="3">
    <source>
        <dbReference type="ARBA" id="ARBA00022723"/>
    </source>
</evidence>
<dbReference type="InterPro" id="IPR032466">
    <property type="entry name" value="Metal_Hydrolase"/>
</dbReference>
<dbReference type="PANTHER" id="PTHR43114">
    <property type="entry name" value="ADENINE DEAMINASE"/>
    <property type="match status" value="1"/>
</dbReference>
<keyword evidence="3" id="KW-0479">Metal-binding</keyword>
<dbReference type="InterPro" id="IPR006330">
    <property type="entry name" value="Ado/ade_deaminase"/>
</dbReference>
<proteinExistence type="inferred from homology"/>
<name>A0A7L8AG67_9FLAO</name>
<dbReference type="KEGG" id="phal:H9I45_15950"/>
<dbReference type="GO" id="GO:0005829">
    <property type="term" value="C:cytosol"/>
    <property type="evidence" value="ECO:0007669"/>
    <property type="project" value="TreeGrafter"/>
</dbReference>
<dbReference type="OrthoDB" id="9779574at2"/>